<dbReference type="InterPro" id="IPR019734">
    <property type="entry name" value="TPR_rpt"/>
</dbReference>
<dbReference type="GO" id="GO:0006355">
    <property type="term" value="P:regulation of DNA-templated transcription"/>
    <property type="evidence" value="ECO:0007669"/>
    <property type="project" value="InterPro"/>
</dbReference>
<dbReference type="InterPro" id="IPR031101">
    <property type="entry name" value="Ctr9"/>
</dbReference>
<evidence type="ECO:0000256" key="2">
    <source>
        <dbReference type="ARBA" id="ARBA00022803"/>
    </source>
</evidence>
<dbReference type="OrthoDB" id="343875at2759"/>
<dbReference type="PANTHER" id="PTHR14027:SF2">
    <property type="entry name" value="RNA POLYMERASE-ASSOCIATED PROTEIN CTR9 HOMOLOG"/>
    <property type="match status" value="1"/>
</dbReference>
<feature type="compositionally biased region" description="Low complexity" evidence="4">
    <location>
        <begin position="1074"/>
        <end position="1101"/>
    </location>
</feature>
<dbReference type="Pfam" id="PF13432">
    <property type="entry name" value="TPR_16"/>
    <property type="match status" value="1"/>
</dbReference>
<feature type="region of interest" description="Disordered" evidence="4">
    <location>
        <begin position="897"/>
        <end position="1253"/>
    </location>
</feature>
<accession>A0A0K2UHC9</accession>
<dbReference type="PROSITE" id="PS50005">
    <property type="entry name" value="TPR"/>
    <property type="match status" value="3"/>
</dbReference>
<reference evidence="5" key="1">
    <citation type="submission" date="2014-05" db="EMBL/GenBank/DDBJ databases">
        <authorList>
            <person name="Chronopoulou M."/>
        </authorList>
    </citation>
    <scope>NUCLEOTIDE SEQUENCE</scope>
    <source>
        <tissue evidence="5">Whole organism</tissue>
    </source>
</reference>
<evidence type="ECO:0000256" key="4">
    <source>
        <dbReference type="SAM" id="MobiDB-lite"/>
    </source>
</evidence>
<evidence type="ECO:0000256" key="3">
    <source>
        <dbReference type="PROSITE-ProRule" id="PRU00339"/>
    </source>
</evidence>
<evidence type="ECO:0000313" key="5">
    <source>
        <dbReference type="EMBL" id="CDW37664.1"/>
    </source>
</evidence>
<dbReference type="AlphaFoldDB" id="A0A0K2UHC9"/>
<dbReference type="SUPFAM" id="SSF48452">
    <property type="entry name" value="TPR-like"/>
    <property type="match status" value="4"/>
</dbReference>
<dbReference type="EMBL" id="HACA01020303">
    <property type="protein sequence ID" value="CDW37664.1"/>
    <property type="molecule type" value="Transcribed_RNA"/>
</dbReference>
<feature type="repeat" description="TPR" evidence="3">
    <location>
        <begin position="214"/>
        <end position="247"/>
    </location>
</feature>
<sequence length="1253" mass="141887">MINNKVFKVELYSDKQDIEMSVEIPLLGAEEVIDIHFDDLPDGGELLQLLQTEKAPLHLWVTLAIEYYRRGRVKEFVDILEKAKDEADTNYSKSDEDQMRALDTLAAYYVQEADKEKKKDKKRELVTKATVLYTTADKIIMYNPNHLLGRAFFCLHEGDKMEQADAQFNFVLNQEPSNIPSLLGKACIAYNKKDYKGALAFYKKALRTNPNCPASVRLGMGHCFLKLGNEQKANDAFERAQELDPKCVGALVGQAILQLNAQKRETIQEGVRKLSKSYSIDPSNPMVLNHLANHFFFKKDYSKVQHLALHAFHNTENEAMRAESCYQLARAFHVQLDYDQAFQYYYQATQFASINFVLPYFGLGQMYIYRGDTDNAAQCFEKVLKAQPGNYETMKILGSLYAGSPNEERREVAKNHLKKVTEQFPDDVEAWIELAQILEQYDLQGSLEAYRMATKILQDKVEADVPPEIVNNVGSLHYRLGHMEEAQKCFEDALERTKKEAEEEDETYYNRIGITVRYNLARVYEVTCLHDKAERLYKDILLECPNYIDCYLRLGCMARDRGHIYEASDKFKDALQIANEHPDAWSLIGNLHLAKMEWGPGQKKFERILKQPATSSDAYSHIALGNVWLQTLHQPTKDKDKEKKYQERALTMYKQVLRSDPKNIWATNGIGAVLAHKGYINEARVIFAEVREATADFCDVWMNIAHIYVEQNQHVAAIQMYENCQRKFFKYHNVELLLYLARAYAKDGKLKEAKMTLLKARRIVPQDTVILYNIALILQKLAAQLLRGDKSTLEEVLQAVHELGLSHKYFQYLAVEGDRTKYDLARAAIEARQCQDLLSQAQYHVARARKIDEEERNLRKKQQEQRERFRLKQLEMQRKMEEDRKQKLEELSKAREQYKEKMKDSMVVDYIPEPSRGKGSGRGRKSNPDVADIIHDSSSGDDETRAKRKDDRKKALKDRRTERRKKKEHDKRERKERKRDNKTGDEKLSSSQRRKIVSKAVVSSSDESDNNRLEIASGNEDSDNGPVGKKRRIASDSESNKSRDGSPASKAVSRNSSRSSRSGSRSGSEHSRSRSSGRSHSGSNRSRSGSAASRRSRSGSGEPRRSRSGSPASGRSKSGSPASGRSRSGSPASRRSRSGSPTSRRSGSGSPVSRRSRSGSPASRKSRSGSPASRRSRSGSPASRRSRSGSPASRRSRSASQVSKRSGSDASMRSRSGSPASRRSAGSRSGSGSPMNRSRSGSPDSRRSGSASP</sequence>
<dbReference type="SMART" id="SM00028">
    <property type="entry name" value="TPR"/>
    <property type="match status" value="11"/>
</dbReference>
<feature type="compositionally biased region" description="Low complexity" evidence="4">
    <location>
        <begin position="1053"/>
        <end position="1066"/>
    </location>
</feature>
<organism evidence="5">
    <name type="scientific">Lepeophtheirus salmonis</name>
    <name type="common">Salmon louse</name>
    <name type="synonym">Caligus salmonis</name>
    <dbReference type="NCBI Taxonomy" id="72036"/>
    <lineage>
        <taxon>Eukaryota</taxon>
        <taxon>Metazoa</taxon>
        <taxon>Ecdysozoa</taxon>
        <taxon>Arthropoda</taxon>
        <taxon>Crustacea</taxon>
        <taxon>Multicrustacea</taxon>
        <taxon>Hexanauplia</taxon>
        <taxon>Copepoda</taxon>
        <taxon>Siphonostomatoida</taxon>
        <taxon>Caligidae</taxon>
        <taxon>Lepeophtheirus</taxon>
    </lineage>
</organism>
<feature type="repeat" description="TPR" evidence="3">
    <location>
        <begin position="467"/>
        <end position="500"/>
    </location>
</feature>
<keyword evidence="1" id="KW-0677">Repeat</keyword>
<name>A0A0K2UHC9_LEPSM</name>
<dbReference type="FunFam" id="1.25.40.10:FF:000077">
    <property type="entry name" value="CTR9 homolog, Paf1/RNA polymerase II complex component"/>
    <property type="match status" value="1"/>
</dbReference>
<dbReference type="FunFam" id="1.25.40.10:FF:000069">
    <property type="entry name" value="CTR9 homolog, Paf1/RNA polymerase II complex component"/>
    <property type="match status" value="1"/>
</dbReference>
<feature type="compositionally biased region" description="Low complexity" evidence="4">
    <location>
        <begin position="1108"/>
        <end position="1205"/>
    </location>
</feature>
<dbReference type="GO" id="GO:0000993">
    <property type="term" value="F:RNA polymerase II complex binding"/>
    <property type="evidence" value="ECO:0007669"/>
    <property type="project" value="TreeGrafter"/>
</dbReference>
<feature type="repeat" description="TPR" evidence="3">
    <location>
        <begin position="357"/>
        <end position="390"/>
    </location>
</feature>
<dbReference type="GO" id="GO:0016593">
    <property type="term" value="C:Cdc73/Paf1 complex"/>
    <property type="evidence" value="ECO:0007669"/>
    <property type="project" value="TreeGrafter"/>
</dbReference>
<dbReference type="FunFam" id="1.25.40.10:FF:000322">
    <property type="entry name" value="RNA polymerase-associated protein CTR9 homolog"/>
    <property type="match status" value="1"/>
</dbReference>
<dbReference type="InterPro" id="IPR011990">
    <property type="entry name" value="TPR-like_helical_dom_sf"/>
</dbReference>
<dbReference type="PANTHER" id="PTHR14027">
    <property type="entry name" value="RNA POLYMERASE-ASSOCIATED PROTEIN CTR9"/>
    <property type="match status" value="1"/>
</dbReference>
<protein>
    <submittedName>
        <fullName evidence="5">Uncharacterized protein</fullName>
    </submittedName>
</protein>
<keyword evidence="2 3" id="KW-0802">TPR repeat</keyword>
<evidence type="ECO:0000256" key="1">
    <source>
        <dbReference type="ARBA" id="ARBA00022737"/>
    </source>
</evidence>
<feature type="compositionally biased region" description="Basic and acidic residues" evidence="4">
    <location>
        <begin position="942"/>
        <end position="961"/>
    </location>
</feature>
<feature type="compositionally biased region" description="Basic and acidic residues" evidence="4">
    <location>
        <begin position="1033"/>
        <end position="1044"/>
    </location>
</feature>
<dbReference type="Pfam" id="PF13181">
    <property type="entry name" value="TPR_8"/>
    <property type="match status" value="4"/>
</dbReference>
<feature type="compositionally biased region" description="Low complexity" evidence="4">
    <location>
        <begin position="1211"/>
        <end position="1253"/>
    </location>
</feature>
<feature type="compositionally biased region" description="Basic and acidic residues" evidence="4">
    <location>
        <begin position="970"/>
        <end position="988"/>
    </location>
</feature>
<feature type="compositionally biased region" description="Basic and acidic residues" evidence="4">
    <location>
        <begin position="897"/>
        <end position="906"/>
    </location>
</feature>
<dbReference type="GO" id="GO:0006368">
    <property type="term" value="P:transcription elongation by RNA polymerase II"/>
    <property type="evidence" value="ECO:0007669"/>
    <property type="project" value="TreeGrafter"/>
</dbReference>
<dbReference type="FunFam" id="1.25.40.10:FF:000289">
    <property type="entry name" value="RNA polymerase-associated protein CTR9 homolog"/>
    <property type="match status" value="1"/>
</dbReference>
<dbReference type="Gene3D" id="1.25.40.10">
    <property type="entry name" value="Tetratricopeptide repeat domain"/>
    <property type="match status" value="3"/>
</dbReference>
<proteinExistence type="predicted"/>